<sequence>MKKRSPLKSSFIKLSTVKKLHKWLSILVFIQLLIWLGTGLFFNLMDHDKARGNQNKKISTLQKVEHTRLMNLDIALKNINKPVTEVALIQRLGKPYYLLTHEKGLYSHFKSDFSLIDAYAGDTFIIDDGIASELAQASYKGNGEISGVAKVKPPIKDVLKERNTAWQVNFSDELNTSVYIDASSGRLIGHSNDDKRFVDLFFMLHFMDYPFLGQGSVGGFNNGQIIFFALLTLVFCLTGFIWVIELLRKGRYRLGS</sequence>
<keyword evidence="1" id="KW-0472">Membrane</keyword>
<evidence type="ECO:0000256" key="1">
    <source>
        <dbReference type="SAM" id="Phobius"/>
    </source>
</evidence>
<dbReference type="RefSeq" id="WP_052056767.1">
    <property type="nucleotide sequence ID" value="NZ_JQED01000042.1"/>
</dbReference>
<name>A0A099KDX3_COLPS</name>
<protein>
    <recommendedName>
        <fullName evidence="4">PepSY-associated TM helix domain protein</fullName>
    </recommendedName>
</protein>
<keyword evidence="1" id="KW-1133">Transmembrane helix</keyword>
<reference evidence="2 3" key="1">
    <citation type="submission" date="2014-08" db="EMBL/GenBank/DDBJ databases">
        <title>Genomic and Phenotypic Diversity of Colwellia psychrerythraea strains from Disparate Marine Basins.</title>
        <authorList>
            <person name="Techtmann S.M."/>
            <person name="Stelling S.C."/>
            <person name="Utturkar S.M."/>
            <person name="Alshibli N."/>
            <person name="Harris A."/>
            <person name="Brown S.D."/>
            <person name="Hazen T.C."/>
        </authorList>
    </citation>
    <scope>NUCLEOTIDE SEQUENCE [LARGE SCALE GENOMIC DNA]</scope>
    <source>
        <strain evidence="2 3">ND2E</strain>
    </source>
</reference>
<feature type="transmembrane region" description="Helical" evidence="1">
    <location>
        <begin position="225"/>
        <end position="247"/>
    </location>
</feature>
<evidence type="ECO:0000313" key="2">
    <source>
        <dbReference type="EMBL" id="KGJ88959.1"/>
    </source>
</evidence>
<accession>A0A099KDX3</accession>
<dbReference type="OrthoDB" id="9806195at2"/>
<dbReference type="Proteomes" id="UP000029843">
    <property type="component" value="Unassembled WGS sequence"/>
</dbReference>
<keyword evidence="1" id="KW-0812">Transmembrane</keyword>
<dbReference type="EMBL" id="JQED01000042">
    <property type="protein sequence ID" value="KGJ88959.1"/>
    <property type="molecule type" value="Genomic_DNA"/>
</dbReference>
<gene>
    <name evidence="2" type="ORF">ND2E_0252</name>
</gene>
<dbReference type="AlphaFoldDB" id="A0A099KDX3"/>
<organism evidence="2 3">
    <name type="scientific">Colwellia psychrerythraea</name>
    <name type="common">Vibrio psychroerythus</name>
    <dbReference type="NCBI Taxonomy" id="28229"/>
    <lineage>
        <taxon>Bacteria</taxon>
        <taxon>Pseudomonadati</taxon>
        <taxon>Pseudomonadota</taxon>
        <taxon>Gammaproteobacteria</taxon>
        <taxon>Alteromonadales</taxon>
        <taxon>Colwelliaceae</taxon>
        <taxon>Colwellia</taxon>
    </lineage>
</organism>
<evidence type="ECO:0000313" key="3">
    <source>
        <dbReference type="Proteomes" id="UP000029843"/>
    </source>
</evidence>
<proteinExistence type="predicted"/>
<evidence type="ECO:0008006" key="4">
    <source>
        <dbReference type="Google" id="ProtNLM"/>
    </source>
</evidence>
<feature type="transmembrane region" description="Helical" evidence="1">
    <location>
        <begin position="20"/>
        <end position="42"/>
    </location>
</feature>
<dbReference type="PATRIC" id="fig|28229.4.peg.3193"/>
<comment type="caution">
    <text evidence="2">The sequence shown here is derived from an EMBL/GenBank/DDBJ whole genome shotgun (WGS) entry which is preliminary data.</text>
</comment>